<protein>
    <submittedName>
        <fullName evidence="4">Uncharacterized conserved protein YndB, AHSA1/START domain</fullName>
    </submittedName>
</protein>
<dbReference type="EMBL" id="FNRY01000001">
    <property type="protein sequence ID" value="SEB46876.1"/>
    <property type="molecule type" value="Genomic_DNA"/>
</dbReference>
<evidence type="ECO:0000256" key="2">
    <source>
        <dbReference type="SAM" id="MobiDB-lite"/>
    </source>
</evidence>
<dbReference type="AlphaFoldDB" id="A0A1H4JLV8"/>
<dbReference type="SUPFAM" id="SSF55961">
    <property type="entry name" value="Bet v1-like"/>
    <property type="match status" value="1"/>
</dbReference>
<organism evidence="4 5">
    <name type="scientific">Paramicrobacterium humi</name>
    <dbReference type="NCBI Taxonomy" id="640635"/>
    <lineage>
        <taxon>Bacteria</taxon>
        <taxon>Bacillati</taxon>
        <taxon>Actinomycetota</taxon>
        <taxon>Actinomycetes</taxon>
        <taxon>Micrococcales</taxon>
        <taxon>Microbacteriaceae</taxon>
        <taxon>Paramicrobacterium</taxon>
    </lineage>
</organism>
<dbReference type="InterPro" id="IPR013538">
    <property type="entry name" value="ASHA1/2-like_C"/>
</dbReference>
<evidence type="ECO:0000256" key="1">
    <source>
        <dbReference type="ARBA" id="ARBA00006817"/>
    </source>
</evidence>
<dbReference type="Pfam" id="PF08327">
    <property type="entry name" value="AHSA1"/>
    <property type="match status" value="1"/>
</dbReference>
<dbReference type="Gene3D" id="3.30.530.20">
    <property type="match status" value="1"/>
</dbReference>
<keyword evidence="5" id="KW-1185">Reference proteome</keyword>
<dbReference type="OrthoDB" id="9803476at2"/>
<reference evidence="4 5" key="1">
    <citation type="submission" date="2016-10" db="EMBL/GenBank/DDBJ databases">
        <authorList>
            <person name="de Groot N.N."/>
        </authorList>
    </citation>
    <scope>NUCLEOTIDE SEQUENCE [LARGE SCALE GENOMIC DNA]</scope>
    <source>
        <strain evidence="4 5">DSM 21799</strain>
    </source>
</reference>
<sequence>MTENHIATSTTSISATPTRVWSVLTDPEAIRQFMFGTEVETSWQPGSRIVWRGTWQGSPYEDKGEILEFEPEHRMVMTHFSPLTGLPDEPENYHTLTWTLTDDGDRTELTLEQDNNPSAEAADHSREMWDGLVATVKAIAEKE</sequence>
<accession>A0A1H4JLV8</accession>
<dbReference type="Proteomes" id="UP000199183">
    <property type="component" value="Unassembled WGS sequence"/>
</dbReference>
<gene>
    <name evidence="4" type="ORF">SAMN04489806_0750</name>
</gene>
<name>A0A1H4JLV8_9MICO</name>
<evidence type="ECO:0000259" key="3">
    <source>
        <dbReference type="Pfam" id="PF08327"/>
    </source>
</evidence>
<comment type="similarity">
    <text evidence="1">Belongs to the AHA1 family.</text>
</comment>
<evidence type="ECO:0000313" key="4">
    <source>
        <dbReference type="EMBL" id="SEB46876.1"/>
    </source>
</evidence>
<dbReference type="STRING" id="640635.SAMN04489806_0750"/>
<dbReference type="InterPro" id="IPR023393">
    <property type="entry name" value="START-like_dom_sf"/>
</dbReference>
<feature type="region of interest" description="Disordered" evidence="2">
    <location>
        <begin position="108"/>
        <end position="127"/>
    </location>
</feature>
<feature type="domain" description="Activator of Hsp90 ATPase homologue 1/2-like C-terminal" evidence="3">
    <location>
        <begin position="15"/>
        <end position="133"/>
    </location>
</feature>
<dbReference type="RefSeq" id="WP_091179970.1">
    <property type="nucleotide sequence ID" value="NZ_FNRY01000001.1"/>
</dbReference>
<proteinExistence type="inferred from homology"/>
<evidence type="ECO:0000313" key="5">
    <source>
        <dbReference type="Proteomes" id="UP000199183"/>
    </source>
</evidence>